<keyword evidence="1" id="KW-0812">Transmembrane</keyword>
<keyword evidence="1" id="KW-0472">Membrane</keyword>
<evidence type="ECO:0000313" key="3">
    <source>
        <dbReference type="EMBL" id="CAF0987813.1"/>
    </source>
</evidence>
<evidence type="ECO:0000256" key="1">
    <source>
        <dbReference type="SAM" id="Phobius"/>
    </source>
</evidence>
<feature type="transmembrane region" description="Helical" evidence="1">
    <location>
        <begin position="120"/>
        <end position="145"/>
    </location>
</feature>
<protein>
    <submittedName>
        <fullName evidence="3">Uncharacterized protein</fullName>
    </submittedName>
</protein>
<keyword evidence="2" id="KW-0732">Signal</keyword>
<keyword evidence="4" id="KW-1185">Reference proteome</keyword>
<evidence type="ECO:0000256" key="2">
    <source>
        <dbReference type="SAM" id="SignalP"/>
    </source>
</evidence>
<sequence length="191" mass="22493">MKYLKIVFFLVIFVSFVDCFSLSDKNTIENLCSKFCINDDLCTTNGNIKMCNLPVNDSLLTIYCEKSQLFCDRPWVQCKRIYSEEYGFGYECKNYDSKQHYYFKNHKEILNVLEAAGISFIVEIIISVFVFLLVCCFIFCICYCFKNSCRIFNFKESDLPNKYQFVQNESIRTNPNQDASQIDKQSRFNDV</sequence>
<name>A0A814FPN4_9BILA</name>
<dbReference type="EMBL" id="CAJNOC010003553">
    <property type="protein sequence ID" value="CAF0987813.1"/>
    <property type="molecule type" value="Genomic_DNA"/>
</dbReference>
<reference evidence="3" key="1">
    <citation type="submission" date="2021-02" db="EMBL/GenBank/DDBJ databases">
        <authorList>
            <person name="Nowell W R."/>
        </authorList>
    </citation>
    <scope>NUCLEOTIDE SEQUENCE</scope>
    <source>
        <strain evidence="3">Ploen Becks lab</strain>
    </source>
</reference>
<comment type="caution">
    <text evidence="3">The sequence shown here is derived from an EMBL/GenBank/DDBJ whole genome shotgun (WGS) entry which is preliminary data.</text>
</comment>
<dbReference type="Proteomes" id="UP000663879">
    <property type="component" value="Unassembled WGS sequence"/>
</dbReference>
<evidence type="ECO:0000313" key="4">
    <source>
        <dbReference type="Proteomes" id="UP000663879"/>
    </source>
</evidence>
<dbReference type="AlphaFoldDB" id="A0A814FPN4"/>
<keyword evidence="1" id="KW-1133">Transmembrane helix</keyword>
<feature type="chain" id="PRO_5032810043" evidence="2">
    <location>
        <begin position="20"/>
        <end position="191"/>
    </location>
</feature>
<feature type="signal peptide" evidence="2">
    <location>
        <begin position="1"/>
        <end position="19"/>
    </location>
</feature>
<organism evidence="3 4">
    <name type="scientific">Brachionus calyciflorus</name>
    <dbReference type="NCBI Taxonomy" id="104777"/>
    <lineage>
        <taxon>Eukaryota</taxon>
        <taxon>Metazoa</taxon>
        <taxon>Spiralia</taxon>
        <taxon>Gnathifera</taxon>
        <taxon>Rotifera</taxon>
        <taxon>Eurotatoria</taxon>
        <taxon>Monogononta</taxon>
        <taxon>Pseudotrocha</taxon>
        <taxon>Ploima</taxon>
        <taxon>Brachionidae</taxon>
        <taxon>Brachionus</taxon>
    </lineage>
</organism>
<proteinExistence type="predicted"/>
<accession>A0A814FPN4</accession>
<gene>
    <name evidence="3" type="ORF">OXX778_LOCUS15759</name>
</gene>